<evidence type="ECO:0000313" key="2">
    <source>
        <dbReference type="Proteomes" id="UP000499080"/>
    </source>
</evidence>
<name>A0A4Y2UAR5_ARAVE</name>
<proteinExistence type="predicted"/>
<dbReference type="Proteomes" id="UP000499080">
    <property type="component" value="Unassembled WGS sequence"/>
</dbReference>
<dbReference type="EMBL" id="BGPR01035322">
    <property type="protein sequence ID" value="GBO10095.1"/>
    <property type="molecule type" value="Genomic_DNA"/>
</dbReference>
<gene>
    <name evidence="1" type="ORF">AVEN_222977_1</name>
</gene>
<protein>
    <submittedName>
        <fullName evidence="1">Uncharacterized protein</fullName>
    </submittedName>
</protein>
<accession>A0A4Y2UAR5</accession>
<sequence length="122" mass="13900">MDKASDFESEDSGSGVLSVADDVSISAFHSRICVKQILPPDCRWPNGLRRLTSESEKAEFRVLSRTEKLAHFREIPDYWYFIKSAFIHIVEPNKLRVVCRVVPSQDDLTDSIRRLQVHGPVG</sequence>
<keyword evidence="2" id="KW-1185">Reference proteome</keyword>
<reference evidence="1 2" key="1">
    <citation type="journal article" date="2019" name="Sci. Rep.">
        <title>Orb-weaving spider Araneus ventricosus genome elucidates the spidroin gene catalogue.</title>
        <authorList>
            <person name="Kono N."/>
            <person name="Nakamura H."/>
            <person name="Ohtoshi R."/>
            <person name="Moran D.A.P."/>
            <person name="Shinohara A."/>
            <person name="Yoshida Y."/>
            <person name="Fujiwara M."/>
            <person name="Mori M."/>
            <person name="Tomita M."/>
            <person name="Arakawa K."/>
        </authorList>
    </citation>
    <scope>NUCLEOTIDE SEQUENCE [LARGE SCALE GENOMIC DNA]</scope>
</reference>
<organism evidence="1 2">
    <name type="scientific">Araneus ventricosus</name>
    <name type="common">Orbweaver spider</name>
    <name type="synonym">Epeira ventricosa</name>
    <dbReference type="NCBI Taxonomy" id="182803"/>
    <lineage>
        <taxon>Eukaryota</taxon>
        <taxon>Metazoa</taxon>
        <taxon>Ecdysozoa</taxon>
        <taxon>Arthropoda</taxon>
        <taxon>Chelicerata</taxon>
        <taxon>Arachnida</taxon>
        <taxon>Araneae</taxon>
        <taxon>Araneomorphae</taxon>
        <taxon>Entelegynae</taxon>
        <taxon>Araneoidea</taxon>
        <taxon>Araneidae</taxon>
        <taxon>Araneus</taxon>
    </lineage>
</organism>
<dbReference type="AlphaFoldDB" id="A0A4Y2UAR5"/>
<evidence type="ECO:0000313" key="1">
    <source>
        <dbReference type="EMBL" id="GBO10095.1"/>
    </source>
</evidence>
<comment type="caution">
    <text evidence="1">The sequence shown here is derived from an EMBL/GenBank/DDBJ whole genome shotgun (WGS) entry which is preliminary data.</text>
</comment>